<proteinExistence type="predicted"/>
<protein>
    <submittedName>
        <fullName evidence="2">Uncharacterized protein</fullName>
    </submittedName>
</protein>
<reference evidence="2" key="1">
    <citation type="submission" date="2014-09" db="EMBL/GenBank/DDBJ databases">
        <authorList>
            <person name="Magalhaes I.L.F."/>
            <person name="Oliveira U."/>
            <person name="Santos F.R."/>
            <person name="Vidigal T.H.D.A."/>
            <person name="Brescovit A.D."/>
            <person name="Santos A.J."/>
        </authorList>
    </citation>
    <scope>NUCLEOTIDE SEQUENCE</scope>
    <source>
        <tissue evidence="2">Shoot tissue taken approximately 20 cm above the soil surface</tissue>
    </source>
</reference>
<name>A0A0A8YIB0_ARUDO</name>
<feature type="compositionally biased region" description="Basic and acidic residues" evidence="1">
    <location>
        <begin position="17"/>
        <end position="31"/>
    </location>
</feature>
<accession>A0A0A8YIB0</accession>
<sequence>MEGPHQTMVELQIGGAKDVDSELHNLENKIP</sequence>
<evidence type="ECO:0000313" key="2">
    <source>
        <dbReference type="EMBL" id="JAD25190.1"/>
    </source>
</evidence>
<organism evidence="2">
    <name type="scientific">Arundo donax</name>
    <name type="common">Giant reed</name>
    <name type="synonym">Donax arundinaceus</name>
    <dbReference type="NCBI Taxonomy" id="35708"/>
    <lineage>
        <taxon>Eukaryota</taxon>
        <taxon>Viridiplantae</taxon>
        <taxon>Streptophyta</taxon>
        <taxon>Embryophyta</taxon>
        <taxon>Tracheophyta</taxon>
        <taxon>Spermatophyta</taxon>
        <taxon>Magnoliopsida</taxon>
        <taxon>Liliopsida</taxon>
        <taxon>Poales</taxon>
        <taxon>Poaceae</taxon>
        <taxon>PACMAD clade</taxon>
        <taxon>Arundinoideae</taxon>
        <taxon>Arundineae</taxon>
        <taxon>Arundo</taxon>
    </lineage>
</organism>
<feature type="region of interest" description="Disordered" evidence="1">
    <location>
        <begin position="1"/>
        <end position="31"/>
    </location>
</feature>
<dbReference type="AlphaFoldDB" id="A0A0A8YIB0"/>
<dbReference type="EMBL" id="GBRH01272705">
    <property type="protein sequence ID" value="JAD25190.1"/>
    <property type="molecule type" value="Transcribed_RNA"/>
</dbReference>
<reference evidence="2" key="2">
    <citation type="journal article" date="2015" name="Data Brief">
        <title>Shoot transcriptome of the giant reed, Arundo donax.</title>
        <authorList>
            <person name="Barrero R.A."/>
            <person name="Guerrero F.D."/>
            <person name="Moolhuijzen P."/>
            <person name="Goolsby J.A."/>
            <person name="Tidwell J."/>
            <person name="Bellgard S.E."/>
            <person name="Bellgard M.I."/>
        </authorList>
    </citation>
    <scope>NUCLEOTIDE SEQUENCE</scope>
    <source>
        <tissue evidence="2">Shoot tissue taken approximately 20 cm above the soil surface</tissue>
    </source>
</reference>
<evidence type="ECO:0000256" key="1">
    <source>
        <dbReference type="SAM" id="MobiDB-lite"/>
    </source>
</evidence>